<organism evidence="4 5">
    <name type="scientific">Candidatus Pantoea multigeneris</name>
    <dbReference type="NCBI Taxonomy" id="2608357"/>
    <lineage>
        <taxon>Bacteria</taxon>
        <taxon>Pseudomonadati</taxon>
        <taxon>Pseudomonadota</taxon>
        <taxon>Gammaproteobacteria</taxon>
        <taxon>Enterobacterales</taxon>
        <taxon>Erwiniaceae</taxon>
        <taxon>Pantoea</taxon>
    </lineage>
</organism>
<feature type="signal peptide" evidence="1">
    <location>
        <begin position="1"/>
        <end position="34"/>
    </location>
</feature>
<evidence type="ECO:0000256" key="1">
    <source>
        <dbReference type="SAM" id="SignalP"/>
    </source>
</evidence>
<evidence type="ECO:0000259" key="3">
    <source>
        <dbReference type="Pfam" id="PF23536"/>
    </source>
</evidence>
<evidence type="ECO:0000259" key="2">
    <source>
        <dbReference type="Pfam" id="PF06586"/>
    </source>
</evidence>
<dbReference type="Pfam" id="PF23536">
    <property type="entry name" value="TraK_C"/>
    <property type="match status" value="1"/>
</dbReference>
<evidence type="ECO:0000313" key="4">
    <source>
        <dbReference type="EMBL" id="NIF23913.1"/>
    </source>
</evidence>
<accession>A0ABX0RIE8</accession>
<dbReference type="Proteomes" id="UP001515683">
    <property type="component" value="Unassembled WGS sequence"/>
</dbReference>
<evidence type="ECO:0000313" key="5">
    <source>
        <dbReference type="Proteomes" id="UP001515683"/>
    </source>
</evidence>
<proteinExistence type="predicted"/>
<feature type="domain" description="TraK N-terminal" evidence="2">
    <location>
        <begin position="39"/>
        <end position="118"/>
    </location>
</feature>
<dbReference type="Pfam" id="PF06586">
    <property type="entry name" value="TraK_N"/>
    <property type="match status" value="1"/>
</dbReference>
<keyword evidence="5" id="KW-1185">Reference proteome</keyword>
<protein>
    <recommendedName>
        <fullName evidence="6">Type-F conjugative transfer system secretin TraK</fullName>
    </recommendedName>
</protein>
<feature type="domain" description="TraK C-terminal" evidence="3">
    <location>
        <begin position="151"/>
        <end position="245"/>
    </location>
</feature>
<reference evidence="4 5" key="1">
    <citation type="journal article" date="2019" name="bioRxiv">
        <title>Bacteria contribute to plant secondary compound degradation in a generalist herbivore system.</title>
        <authorList>
            <person name="Francoeur C.B."/>
            <person name="Khadempour L."/>
            <person name="Moreira-Soto R.D."/>
            <person name="Gotting K."/>
            <person name="Book A.J."/>
            <person name="Pinto-Tomas A.A."/>
            <person name="Keefover-Ring K."/>
            <person name="Currie C.R."/>
        </authorList>
    </citation>
    <scope>NUCLEOTIDE SEQUENCE [LARGE SCALE GENOMIC DNA]</scope>
    <source>
        <strain evidence="4">Acro-835</strain>
    </source>
</reference>
<evidence type="ECO:0008006" key="6">
    <source>
        <dbReference type="Google" id="ProtNLM"/>
    </source>
</evidence>
<feature type="chain" id="PRO_5046560920" description="Type-F conjugative transfer system secretin TraK" evidence="1">
    <location>
        <begin position="35"/>
        <end position="256"/>
    </location>
</feature>
<dbReference type="EMBL" id="VWXF01000011">
    <property type="protein sequence ID" value="NIF23913.1"/>
    <property type="molecule type" value="Genomic_DNA"/>
</dbReference>
<dbReference type="InterPro" id="IPR010563">
    <property type="entry name" value="TraK_N"/>
</dbReference>
<sequence length="256" mass="27858">MHSWRFPVTNLKRLKALPLLGLLIAGAMTGSAAAETLTLNTGARISAGVSNSDPNLITVNDDRIVSIQATQGVLTSKSPTPDGGVVFSTLADKPFTLFVQTASGFGFSVQAAPAKRAGLFLTINNMEVRGTEAARDFEQKQNTYSALISDLVSRFQTNRKPDGYVFTKNMRVPVSAAVESTFLLRPVTAWQGDRIRIVRTDITSRSSQRIRLTERYFWSPGVMAVAYYPPLDVLEPGSRVSVITVFRTKGGGDEPQ</sequence>
<comment type="caution">
    <text evidence="4">The sequence shown here is derived from an EMBL/GenBank/DDBJ whole genome shotgun (WGS) entry which is preliminary data.</text>
</comment>
<keyword evidence="1" id="KW-0732">Signal</keyword>
<gene>
    <name evidence="4" type="ORF">F3J40_20240</name>
</gene>
<name>A0ABX0RIE8_9GAMM</name>
<dbReference type="InterPro" id="IPR055397">
    <property type="entry name" value="TraK_C"/>
</dbReference>